<dbReference type="Proteomes" id="UP000772434">
    <property type="component" value="Unassembled WGS sequence"/>
</dbReference>
<protein>
    <submittedName>
        <fullName evidence="3">Uncharacterized protein</fullName>
    </submittedName>
</protein>
<evidence type="ECO:0000313" key="3">
    <source>
        <dbReference type="EMBL" id="KAF9071591.1"/>
    </source>
</evidence>
<gene>
    <name evidence="3" type="ORF">BDP27DRAFT_1418942</name>
</gene>
<evidence type="ECO:0000313" key="4">
    <source>
        <dbReference type="Proteomes" id="UP000772434"/>
    </source>
</evidence>
<keyword evidence="4" id="KW-1185">Reference proteome</keyword>
<evidence type="ECO:0000256" key="2">
    <source>
        <dbReference type="SAM" id="SignalP"/>
    </source>
</evidence>
<reference evidence="3" key="1">
    <citation type="submission" date="2020-11" db="EMBL/GenBank/DDBJ databases">
        <authorList>
            <consortium name="DOE Joint Genome Institute"/>
            <person name="Ahrendt S."/>
            <person name="Riley R."/>
            <person name="Andreopoulos W."/>
            <person name="Labutti K."/>
            <person name="Pangilinan J."/>
            <person name="Ruiz-Duenas F.J."/>
            <person name="Barrasa J.M."/>
            <person name="Sanchez-Garcia M."/>
            <person name="Camarero S."/>
            <person name="Miyauchi S."/>
            <person name="Serrano A."/>
            <person name="Linde D."/>
            <person name="Babiker R."/>
            <person name="Drula E."/>
            <person name="Ayuso-Fernandez I."/>
            <person name="Pacheco R."/>
            <person name="Padilla G."/>
            <person name="Ferreira P."/>
            <person name="Barriuso J."/>
            <person name="Kellner H."/>
            <person name="Castanera R."/>
            <person name="Alfaro M."/>
            <person name="Ramirez L."/>
            <person name="Pisabarro A.G."/>
            <person name="Kuo A."/>
            <person name="Tritt A."/>
            <person name="Lipzen A."/>
            <person name="He G."/>
            <person name="Yan M."/>
            <person name="Ng V."/>
            <person name="Cullen D."/>
            <person name="Martin F."/>
            <person name="Rosso M.-N."/>
            <person name="Henrissat B."/>
            <person name="Hibbett D."/>
            <person name="Martinez A.T."/>
            <person name="Grigoriev I.V."/>
        </authorList>
    </citation>
    <scope>NUCLEOTIDE SEQUENCE</scope>
    <source>
        <strain evidence="3">AH 40177</strain>
    </source>
</reference>
<comment type="caution">
    <text evidence="3">The sequence shown here is derived from an EMBL/GenBank/DDBJ whole genome shotgun (WGS) entry which is preliminary data.</text>
</comment>
<sequence>MRVALLLFMLIASSMLAVCIPVPGRARQPARKSTTPERKHKPHKHQTSASGRPNAKASVWLIIYTYLIPTSCQTVTFIDKTSKITGSETETEFPPDAQELALTIAINTAMGAMGVGSTSHIKPVYKGLYAPSEESGERDMVFFIVTDEEGHGGPWFGWAARGAKVGWNNDRNKDQINGKLAKRYAAVSLGNPTQKEFTPLVKPSGYPKKLKEWKALSDLFDRIFLNPVPFSFTEYLEKDHGIDELVHPPP</sequence>
<feature type="signal peptide" evidence="2">
    <location>
        <begin position="1"/>
        <end position="19"/>
    </location>
</feature>
<name>A0A9P5PY82_9AGAR</name>
<proteinExistence type="predicted"/>
<feature type="chain" id="PRO_5040232191" evidence="2">
    <location>
        <begin position="20"/>
        <end position="250"/>
    </location>
</feature>
<feature type="region of interest" description="Disordered" evidence="1">
    <location>
        <begin position="26"/>
        <end position="52"/>
    </location>
</feature>
<dbReference type="EMBL" id="JADNRY010000031">
    <property type="protein sequence ID" value="KAF9071591.1"/>
    <property type="molecule type" value="Genomic_DNA"/>
</dbReference>
<organism evidence="3 4">
    <name type="scientific">Rhodocollybia butyracea</name>
    <dbReference type="NCBI Taxonomy" id="206335"/>
    <lineage>
        <taxon>Eukaryota</taxon>
        <taxon>Fungi</taxon>
        <taxon>Dikarya</taxon>
        <taxon>Basidiomycota</taxon>
        <taxon>Agaricomycotina</taxon>
        <taxon>Agaricomycetes</taxon>
        <taxon>Agaricomycetidae</taxon>
        <taxon>Agaricales</taxon>
        <taxon>Marasmiineae</taxon>
        <taxon>Omphalotaceae</taxon>
        <taxon>Rhodocollybia</taxon>
    </lineage>
</organism>
<dbReference type="AlphaFoldDB" id="A0A9P5PY82"/>
<accession>A0A9P5PY82</accession>
<keyword evidence="2" id="KW-0732">Signal</keyword>
<evidence type="ECO:0000256" key="1">
    <source>
        <dbReference type="SAM" id="MobiDB-lite"/>
    </source>
</evidence>